<accession>A0ABN0VKQ0</accession>
<dbReference type="InterPro" id="IPR025987">
    <property type="entry name" value="GW_dom"/>
</dbReference>
<keyword evidence="3" id="KW-1185">Reference proteome</keyword>
<dbReference type="Pfam" id="PF13457">
    <property type="entry name" value="GW"/>
    <property type="match status" value="1"/>
</dbReference>
<comment type="caution">
    <text evidence="2">The sequence shown here is derived from an EMBL/GenBank/DDBJ whole genome shotgun (WGS) entry which is preliminary data.</text>
</comment>
<evidence type="ECO:0000313" key="2">
    <source>
        <dbReference type="EMBL" id="GAA0308776.1"/>
    </source>
</evidence>
<protein>
    <recommendedName>
        <fullName evidence="1">GW domain-containing protein</fullName>
    </recommendedName>
</protein>
<feature type="domain" description="GW" evidence="1">
    <location>
        <begin position="431"/>
        <end position="459"/>
    </location>
</feature>
<evidence type="ECO:0000313" key="3">
    <source>
        <dbReference type="Proteomes" id="UP001501787"/>
    </source>
</evidence>
<dbReference type="EMBL" id="BAAAFR010000001">
    <property type="protein sequence ID" value="GAA0308776.1"/>
    <property type="molecule type" value="Genomic_DNA"/>
</dbReference>
<evidence type="ECO:0000259" key="1">
    <source>
        <dbReference type="Pfam" id="PF13457"/>
    </source>
</evidence>
<sequence length="466" mass="53497">MYLKCKEFIVRAITTLFFIFILVSCTNNYDNTNINDDSDVSRKDIKKDSQGIEQTNIENGFLLENISNPLIFNKIDSSIIHDDSQKKIEIRYDNTAISINLFGDDESDLILMVNGSVIDEGFNGNFNYTYGLDLKSAIKRINVFSNDDNSKILLLPATTEEYMTYNALLFNDSGFLKAYTFEIAEWDCGDIESIIVNNKADAKKIQVIDNTGKSCDTRMYIIDGEYIKKDLKSFSVKDIEEKYEENKYKIFPFDVNADGISDIIVSNINDDDNLYQGDDLIVYLGLSSDRYLLSLDSTNYTEDGGFLFNNISPRSSNAGFILSTHFSSKGYPFIDYYFVLENNKWMIKKEIVKGYLDDNQFYCRYSKNYNVSRSNLLPDILENQVSEKDILNKCLPPPINYIVKIEKAEILNENFESRSPPNYYIKGDSIEAVSQNEDWVQVSYKNGTKFGWIDKHDLKPVSESSQ</sequence>
<organism evidence="2 3">
    <name type="scientific">Psychrobacter aestuarii</name>
    <dbReference type="NCBI Taxonomy" id="556327"/>
    <lineage>
        <taxon>Bacteria</taxon>
        <taxon>Pseudomonadati</taxon>
        <taxon>Pseudomonadota</taxon>
        <taxon>Gammaproteobacteria</taxon>
        <taxon>Moraxellales</taxon>
        <taxon>Moraxellaceae</taxon>
        <taxon>Psychrobacter</taxon>
    </lineage>
</organism>
<name>A0ABN0VKQ0_9GAMM</name>
<dbReference type="Proteomes" id="UP001501787">
    <property type="component" value="Unassembled WGS sequence"/>
</dbReference>
<gene>
    <name evidence="2" type="ORF">GCM10009129_02390</name>
</gene>
<proteinExistence type="predicted"/>
<reference evidence="2 3" key="1">
    <citation type="journal article" date="2019" name="Int. J. Syst. Evol. Microbiol.">
        <title>The Global Catalogue of Microorganisms (GCM) 10K type strain sequencing project: providing services to taxonomists for standard genome sequencing and annotation.</title>
        <authorList>
            <consortium name="The Broad Institute Genomics Platform"/>
            <consortium name="The Broad Institute Genome Sequencing Center for Infectious Disease"/>
            <person name="Wu L."/>
            <person name="Ma J."/>
        </authorList>
    </citation>
    <scope>NUCLEOTIDE SEQUENCE [LARGE SCALE GENOMIC DNA]</scope>
    <source>
        <strain evidence="2 3">JCM 16343</strain>
    </source>
</reference>
<dbReference type="PROSITE" id="PS51257">
    <property type="entry name" value="PROKAR_LIPOPROTEIN"/>
    <property type="match status" value="1"/>
</dbReference>